<comment type="caution">
    <text evidence="1">The sequence shown here is derived from an EMBL/GenBank/DDBJ whole genome shotgun (WGS) entry which is preliminary data.</text>
</comment>
<accession>A0ACB8BP29</accession>
<protein>
    <submittedName>
        <fullName evidence="1">Uncharacterized protein</fullName>
    </submittedName>
</protein>
<evidence type="ECO:0000313" key="1">
    <source>
        <dbReference type="EMBL" id="KAH7927675.1"/>
    </source>
</evidence>
<gene>
    <name evidence="1" type="ORF">BV22DRAFT_263651</name>
</gene>
<dbReference type="EMBL" id="MU266363">
    <property type="protein sequence ID" value="KAH7927675.1"/>
    <property type="molecule type" value="Genomic_DNA"/>
</dbReference>
<sequence length="498" mass="56420">MWSMTRAKPIRCSRTSIHSLPNEILAEIFIAGSSTSLEASGSGRGRTAVLFTCRVASVDRHWRDLALNLPVIWTTIIISDQRPLTLPARFITRSGNLPLRVITCLESNEDNKRIVPTVRLLLVCVPRMRSLVLRVNFMTLSRTCFLRLFDAIAPALEHLDIEMLDEDLDSWEDHVMGDALRCFLAKGAYRLSSLHLRGDLLHASPQWFTVTTLDLTLEPCLRPRAWNSFSDLLASCPILKTLVLRGGSFPIPHADVPELDILHGSLRTIALDCRTDMRKPVEIALFLTHLKIPSLKYLELFGVSGDTLEAWAAFSKSRTHISWWSDDPPSYLELNTLRLVCFVPGEHAPSTDFFDLFPALHHLELIRSKPTHFFPLSPPSCSSGHCDAPALPHSHSFWPSLRTLTYDGKDYSWLYDTVQSRQRLGRALSHLRIIDAFYQPLQLKLLKDLVVVERLVNCDSGYISLHVETDDSLVVSDKWSARAMWCLFLPLAFLILSY</sequence>
<name>A0ACB8BP29_9AGAM</name>
<reference evidence="1" key="1">
    <citation type="journal article" date="2021" name="New Phytol.">
        <title>Evolutionary innovations through gain and loss of genes in the ectomycorrhizal Boletales.</title>
        <authorList>
            <person name="Wu G."/>
            <person name="Miyauchi S."/>
            <person name="Morin E."/>
            <person name="Kuo A."/>
            <person name="Drula E."/>
            <person name="Varga T."/>
            <person name="Kohler A."/>
            <person name="Feng B."/>
            <person name="Cao Y."/>
            <person name="Lipzen A."/>
            <person name="Daum C."/>
            <person name="Hundley H."/>
            <person name="Pangilinan J."/>
            <person name="Johnson J."/>
            <person name="Barry K."/>
            <person name="LaButti K."/>
            <person name="Ng V."/>
            <person name="Ahrendt S."/>
            <person name="Min B."/>
            <person name="Choi I.G."/>
            <person name="Park H."/>
            <person name="Plett J.M."/>
            <person name="Magnuson J."/>
            <person name="Spatafora J.W."/>
            <person name="Nagy L.G."/>
            <person name="Henrissat B."/>
            <person name="Grigoriev I.V."/>
            <person name="Yang Z.L."/>
            <person name="Xu J."/>
            <person name="Martin F.M."/>
        </authorList>
    </citation>
    <scope>NUCLEOTIDE SEQUENCE</scope>
    <source>
        <strain evidence="1">KUC20120723A-06</strain>
    </source>
</reference>
<keyword evidence="2" id="KW-1185">Reference proteome</keyword>
<organism evidence="1 2">
    <name type="scientific">Leucogyrophana mollusca</name>
    <dbReference type="NCBI Taxonomy" id="85980"/>
    <lineage>
        <taxon>Eukaryota</taxon>
        <taxon>Fungi</taxon>
        <taxon>Dikarya</taxon>
        <taxon>Basidiomycota</taxon>
        <taxon>Agaricomycotina</taxon>
        <taxon>Agaricomycetes</taxon>
        <taxon>Agaricomycetidae</taxon>
        <taxon>Boletales</taxon>
        <taxon>Boletales incertae sedis</taxon>
        <taxon>Leucogyrophana</taxon>
    </lineage>
</organism>
<evidence type="ECO:0000313" key="2">
    <source>
        <dbReference type="Proteomes" id="UP000790709"/>
    </source>
</evidence>
<dbReference type="Proteomes" id="UP000790709">
    <property type="component" value="Unassembled WGS sequence"/>
</dbReference>
<proteinExistence type="predicted"/>